<dbReference type="GO" id="GO:0016020">
    <property type="term" value="C:membrane"/>
    <property type="evidence" value="ECO:0007669"/>
    <property type="project" value="UniProtKB-SubCell"/>
</dbReference>
<dbReference type="PANTHER" id="PTHR16201:SF11">
    <property type="entry name" value="PQ-LOOP REPEAT-CONTAINING PROTEIN"/>
    <property type="match status" value="1"/>
</dbReference>
<dbReference type="Proteomes" id="UP000271241">
    <property type="component" value="Unassembled WGS sequence"/>
</dbReference>
<evidence type="ECO:0000313" key="6">
    <source>
        <dbReference type="EMBL" id="RKP10759.1"/>
    </source>
</evidence>
<evidence type="ECO:0000313" key="7">
    <source>
        <dbReference type="Proteomes" id="UP000271241"/>
    </source>
</evidence>
<proteinExistence type="predicted"/>
<gene>
    <name evidence="6" type="ORF">THASP1DRAFT_10594</name>
</gene>
<feature type="transmembrane region" description="Helical" evidence="5">
    <location>
        <begin position="83"/>
        <end position="108"/>
    </location>
</feature>
<dbReference type="STRING" id="78915.A0A4V1IXE3"/>
<keyword evidence="3 5" id="KW-1133">Transmembrane helix</keyword>
<feature type="transmembrane region" description="Helical" evidence="5">
    <location>
        <begin position="227"/>
        <end position="247"/>
    </location>
</feature>
<dbReference type="PANTHER" id="PTHR16201">
    <property type="entry name" value="SEVEN TRANSMEMBRANE PROTEIN 1-RELATED"/>
    <property type="match status" value="1"/>
</dbReference>
<protein>
    <recommendedName>
        <fullName evidence="8">PQ loop repeat-domain-containing protein</fullName>
    </recommendedName>
</protein>
<keyword evidence="4 5" id="KW-0472">Membrane</keyword>
<dbReference type="InterPro" id="IPR051415">
    <property type="entry name" value="LAAT-1"/>
</dbReference>
<dbReference type="OrthoDB" id="19344at2759"/>
<accession>A0A4V1IXE3</accession>
<sequence>TCDTTHSVSHFVLGTFICIGMFVSYLPQHYKIISTASSEGFSPLFLLLGCLGAWSNVVNITVLQWDVMRCCTVVSFGTCLEHILGIIQIAVQWLMFVLVFILFMIYFPTRKKYIYQAMPRPLEGDGWRTSLLVAVLVTAHFTVCLLTTVLLLSANGASHSQTRYWAGVMGVFSMFVATVQYLPQIWKTWCAKTVGALSIIMMMIQTPGSFVFAYTLAAREGTNWTTWITYLVSGCLQGTLLVMCIIWDARE</sequence>
<name>A0A4V1IXE3_9FUNG</name>
<evidence type="ECO:0000256" key="5">
    <source>
        <dbReference type="SAM" id="Phobius"/>
    </source>
</evidence>
<dbReference type="Gene3D" id="1.20.1280.290">
    <property type="match status" value="2"/>
</dbReference>
<keyword evidence="2 5" id="KW-0812">Transmembrane</keyword>
<feature type="transmembrane region" description="Helical" evidence="5">
    <location>
        <begin position="44"/>
        <end position="63"/>
    </location>
</feature>
<feature type="non-terminal residue" evidence="6">
    <location>
        <position position="251"/>
    </location>
</feature>
<dbReference type="AlphaFoldDB" id="A0A4V1IXE3"/>
<feature type="transmembrane region" description="Helical" evidence="5">
    <location>
        <begin position="6"/>
        <end position="23"/>
    </location>
</feature>
<feature type="transmembrane region" description="Helical" evidence="5">
    <location>
        <begin position="129"/>
        <end position="152"/>
    </location>
</feature>
<evidence type="ECO:0000256" key="2">
    <source>
        <dbReference type="ARBA" id="ARBA00022692"/>
    </source>
</evidence>
<dbReference type="EMBL" id="KZ992438">
    <property type="protein sequence ID" value="RKP10759.1"/>
    <property type="molecule type" value="Genomic_DNA"/>
</dbReference>
<evidence type="ECO:0000256" key="3">
    <source>
        <dbReference type="ARBA" id="ARBA00022989"/>
    </source>
</evidence>
<dbReference type="InterPro" id="IPR006603">
    <property type="entry name" value="PQ-loop_rpt"/>
</dbReference>
<evidence type="ECO:0000256" key="1">
    <source>
        <dbReference type="ARBA" id="ARBA00004141"/>
    </source>
</evidence>
<evidence type="ECO:0000256" key="4">
    <source>
        <dbReference type="ARBA" id="ARBA00023136"/>
    </source>
</evidence>
<reference evidence="7" key="1">
    <citation type="journal article" date="2018" name="Nat. Microbiol.">
        <title>Leveraging single-cell genomics to expand the fungal tree of life.</title>
        <authorList>
            <person name="Ahrendt S.R."/>
            <person name="Quandt C.A."/>
            <person name="Ciobanu D."/>
            <person name="Clum A."/>
            <person name="Salamov A."/>
            <person name="Andreopoulos B."/>
            <person name="Cheng J.F."/>
            <person name="Woyke T."/>
            <person name="Pelin A."/>
            <person name="Henrissat B."/>
            <person name="Reynolds N.K."/>
            <person name="Benny G.L."/>
            <person name="Smith M.E."/>
            <person name="James T.Y."/>
            <person name="Grigoriev I.V."/>
        </authorList>
    </citation>
    <scope>NUCLEOTIDE SEQUENCE [LARGE SCALE GENOMIC DNA]</scope>
    <source>
        <strain evidence="7">RSA 1356</strain>
    </source>
</reference>
<organism evidence="6 7">
    <name type="scientific">Thamnocephalis sphaerospora</name>
    <dbReference type="NCBI Taxonomy" id="78915"/>
    <lineage>
        <taxon>Eukaryota</taxon>
        <taxon>Fungi</taxon>
        <taxon>Fungi incertae sedis</taxon>
        <taxon>Zoopagomycota</taxon>
        <taxon>Zoopagomycotina</taxon>
        <taxon>Zoopagomycetes</taxon>
        <taxon>Zoopagales</taxon>
        <taxon>Sigmoideomycetaceae</taxon>
        <taxon>Thamnocephalis</taxon>
    </lineage>
</organism>
<comment type="subcellular location">
    <subcellularLocation>
        <location evidence="1">Membrane</location>
        <topology evidence="1">Multi-pass membrane protein</topology>
    </subcellularLocation>
</comment>
<evidence type="ECO:0008006" key="8">
    <source>
        <dbReference type="Google" id="ProtNLM"/>
    </source>
</evidence>
<feature type="transmembrane region" description="Helical" evidence="5">
    <location>
        <begin position="164"/>
        <end position="182"/>
    </location>
</feature>
<feature type="non-terminal residue" evidence="6">
    <location>
        <position position="1"/>
    </location>
</feature>
<dbReference type="Pfam" id="PF04193">
    <property type="entry name" value="PQ-loop"/>
    <property type="match status" value="2"/>
</dbReference>
<keyword evidence="7" id="KW-1185">Reference proteome</keyword>
<feature type="transmembrane region" description="Helical" evidence="5">
    <location>
        <begin position="194"/>
        <end position="215"/>
    </location>
</feature>
<dbReference type="SMART" id="SM00679">
    <property type="entry name" value="CTNS"/>
    <property type="match status" value="2"/>
</dbReference>